<evidence type="ECO:0000256" key="5">
    <source>
        <dbReference type="ARBA" id="ARBA00022692"/>
    </source>
</evidence>
<protein>
    <submittedName>
        <fullName evidence="14">Site-2 protease family protein</fullName>
    </submittedName>
</protein>
<comment type="caution">
    <text evidence="14">The sequence shown here is derived from an EMBL/GenBank/DDBJ whole genome shotgun (WGS) entry which is preliminary data.</text>
</comment>
<dbReference type="Proteomes" id="UP001155241">
    <property type="component" value="Unassembled WGS sequence"/>
</dbReference>
<feature type="domain" description="PDZ" evidence="13">
    <location>
        <begin position="336"/>
        <end position="421"/>
    </location>
</feature>
<dbReference type="InterPro" id="IPR001478">
    <property type="entry name" value="PDZ"/>
</dbReference>
<feature type="compositionally biased region" description="Basic and acidic residues" evidence="11">
    <location>
        <begin position="118"/>
        <end position="128"/>
    </location>
</feature>
<evidence type="ECO:0000256" key="8">
    <source>
        <dbReference type="ARBA" id="ARBA00022989"/>
    </source>
</evidence>
<dbReference type="PROSITE" id="PS50106">
    <property type="entry name" value="PDZ"/>
    <property type="match status" value="1"/>
</dbReference>
<evidence type="ECO:0000256" key="7">
    <source>
        <dbReference type="ARBA" id="ARBA00022833"/>
    </source>
</evidence>
<dbReference type="InterPro" id="IPR036034">
    <property type="entry name" value="PDZ_sf"/>
</dbReference>
<dbReference type="GO" id="GO:0006508">
    <property type="term" value="P:proteolysis"/>
    <property type="evidence" value="ECO:0007669"/>
    <property type="project" value="UniProtKB-KW"/>
</dbReference>
<dbReference type="GO" id="GO:0004222">
    <property type="term" value="F:metalloendopeptidase activity"/>
    <property type="evidence" value="ECO:0007669"/>
    <property type="project" value="InterPro"/>
</dbReference>
<feature type="region of interest" description="Disordered" evidence="11">
    <location>
        <begin position="108"/>
        <end position="128"/>
    </location>
</feature>
<evidence type="ECO:0000313" key="15">
    <source>
        <dbReference type="Proteomes" id="UP001155241"/>
    </source>
</evidence>
<dbReference type="EMBL" id="JAMXLR010000062">
    <property type="protein sequence ID" value="MCO6045976.1"/>
    <property type="molecule type" value="Genomic_DNA"/>
</dbReference>
<keyword evidence="7" id="KW-0862">Zinc</keyword>
<reference evidence="14" key="1">
    <citation type="submission" date="2022-06" db="EMBL/GenBank/DDBJ databases">
        <title>Aeoliella straminimaris, a novel planctomycete from sediments.</title>
        <authorList>
            <person name="Vitorino I.R."/>
            <person name="Lage O.M."/>
        </authorList>
    </citation>
    <scope>NUCLEOTIDE SEQUENCE</scope>
    <source>
        <strain evidence="14">ICT_H6.2</strain>
    </source>
</reference>
<dbReference type="Pfam" id="PF02163">
    <property type="entry name" value="Peptidase_M50"/>
    <property type="match status" value="1"/>
</dbReference>
<keyword evidence="4 14" id="KW-0645">Protease</keyword>
<dbReference type="InterPro" id="IPR041489">
    <property type="entry name" value="PDZ_6"/>
</dbReference>
<gene>
    <name evidence="14" type="ORF">NG895_18915</name>
</gene>
<accession>A0A9X2FIG7</accession>
<evidence type="ECO:0000256" key="2">
    <source>
        <dbReference type="ARBA" id="ARBA00004141"/>
    </source>
</evidence>
<keyword evidence="9" id="KW-0482">Metalloprotease</keyword>
<keyword evidence="10 12" id="KW-0472">Membrane</keyword>
<dbReference type="SMART" id="SM00228">
    <property type="entry name" value="PDZ"/>
    <property type="match status" value="2"/>
</dbReference>
<dbReference type="Gene3D" id="2.30.42.10">
    <property type="match status" value="4"/>
</dbReference>
<keyword evidence="8 12" id="KW-1133">Transmembrane helix</keyword>
<feature type="transmembrane region" description="Helical" evidence="12">
    <location>
        <begin position="639"/>
        <end position="661"/>
    </location>
</feature>
<feature type="transmembrane region" description="Helical" evidence="12">
    <location>
        <begin position="682"/>
        <end position="705"/>
    </location>
</feature>
<evidence type="ECO:0000259" key="13">
    <source>
        <dbReference type="PROSITE" id="PS50106"/>
    </source>
</evidence>
<comment type="subcellular location">
    <subcellularLocation>
        <location evidence="2">Membrane</location>
        <topology evidence="2">Multi-pass membrane protein</topology>
    </subcellularLocation>
</comment>
<proteinExistence type="inferred from homology"/>
<comment type="similarity">
    <text evidence="3">Belongs to the peptidase M50B family.</text>
</comment>
<evidence type="ECO:0000313" key="14">
    <source>
        <dbReference type="EMBL" id="MCO6045976.1"/>
    </source>
</evidence>
<dbReference type="CDD" id="cd06163">
    <property type="entry name" value="S2P-M50_PDZ_RseP-like"/>
    <property type="match status" value="1"/>
</dbReference>
<dbReference type="GO" id="GO:0016020">
    <property type="term" value="C:membrane"/>
    <property type="evidence" value="ECO:0007669"/>
    <property type="project" value="UniProtKB-SubCell"/>
</dbReference>
<dbReference type="AlphaFoldDB" id="A0A9X2FIG7"/>
<organism evidence="14 15">
    <name type="scientific">Aeoliella straminimaris</name>
    <dbReference type="NCBI Taxonomy" id="2954799"/>
    <lineage>
        <taxon>Bacteria</taxon>
        <taxon>Pseudomonadati</taxon>
        <taxon>Planctomycetota</taxon>
        <taxon>Planctomycetia</taxon>
        <taxon>Pirellulales</taxon>
        <taxon>Lacipirellulaceae</taxon>
        <taxon>Aeoliella</taxon>
    </lineage>
</organism>
<dbReference type="InterPro" id="IPR004387">
    <property type="entry name" value="Pept_M50_Zn"/>
</dbReference>
<evidence type="ECO:0000256" key="3">
    <source>
        <dbReference type="ARBA" id="ARBA00007931"/>
    </source>
</evidence>
<evidence type="ECO:0000256" key="1">
    <source>
        <dbReference type="ARBA" id="ARBA00001947"/>
    </source>
</evidence>
<dbReference type="PANTHER" id="PTHR42837">
    <property type="entry name" value="REGULATOR OF SIGMA-E PROTEASE RSEP"/>
    <property type="match status" value="1"/>
</dbReference>
<dbReference type="SUPFAM" id="SSF50156">
    <property type="entry name" value="PDZ domain-like"/>
    <property type="match status" value="3"/>
</dbReference>
<comment type="cofactor">
    <cofactor evidence="1">
        <name>Zn(2+)</name>
        <dbReference type="ChEBI" id="CHEBI:29105"/>
    </cofactor>
</comment>
<feature type="transmembrane region" description="Helical" evidence="12">
    <location>
        <begin position="20"/>
        <end position="40"/>
    </location>
</feature>
<keyword evidence="6" id="KW-0378">Hydrolase</keyword>
<evidence type="ECO:0000256" key="11">
    <source>
        <dbReference type="SAM" id="MobiDB-lite"/>
    </source>
</evidence>
<evidence type="ECO:0000256" key="6">
    <source>
        <dbReference type="ARBA" id="ARBA00022801"/>
    </source>
</evidence>
<evidence type="ECO:0000256" key="10">
    <source>
        <dbReference type="ARBA" id="ARBA00023136"/>
    </source>
</evidence>
<dbReference type="RefSeq" id="WP_252854091.1">
    <property type="nucleotide sequence ID" value="NZ_JAMXLR010000062.1"/>
</dbReference>
<keyword evidence="5 12" id="KW-0812">Transmembrane</keyword>
<name>A0A9X2FIG7_9BACT</name>
<sequence>MCLDFTLASSVLAASDMSGYLAGALAILAAAAGLGFIIFVHELGHFLVAKACGVKCDKFMIGFDIGGYKIGKQVGETYYGIGILPLGGYVRMMGQNDDPRMSAEQIRESEATTGDEGVETKEIKGPDGKMHQVDARSYIAKTVPQRMAIISAGVVMNVIFAFIFALIAFRVGVPSIPCIVGSTDPGAPAWQAGWRANDVILRIDNIENPWFEQLQSEVTLSGEDEPVEFEIEKAETGEIETYSIQPSRKRKLAQIGIGNPWSLDLLDEDPTRKFTPAAKVSDKIPGGSHVVAVNGQPVETWRDLQGKLATSAAEPISLTLQPKAKKAKDAKPEPVEVTIDANPAEYVGLVMKMGPITAVQDDSPAAEAGLKAGDTIVAINGTPVGMVDESTVGWDPRTLAARLDKMGRSGESVELTVLRGSDKENKASTETLNVPLRSADWYEIPLSEKSPTSAPSLGIAYYLLNEVAGVVPGSPAAEADIEPGDRLSTVKLVIDKEYEKEYAGFKEPFELTDDKLAWAFILANSIQDTPPGSKLELELLRGESEKAKKLKVSVDIVTDNDTHIPQRGITLMPIERIRIGKTFGEQVSMAMSETQHALTSVYRFLYRIINREIDPRLLGGPITIAKASYLQALDGPGRLLLFLTLISANLAVVNFLPIPVLDGGHMVFLTWEGIFRRPPVDWIAGALNLAGLAFIICLMLFVFGLDLGLIPRNL</sequence>
<keyword evidence="15" id="KW-1185">Reference proteome</keyword>
<dbReference type="PANTHER" id="PTHR42837:SF2">
    <property type="entry name" value="MEMBRANE METALLOPROTEASE ARASP2, CHLOROPLASTIC-RELATED"/>
    <property type="match status" value="1"/>
</dbReference>
<dbReference type="InterPro" id="IPR008915">
    <property type="entry name" value="Peptidase_M50"/>
</dbReference>
<evidence type="ECO:0000256" key="4">
    <source>
        <dbReference type="ARBA" id="ARBA00022670"/>
    </source>
</evidence>
<evidence type="ECO:0000256" key="9">
    <source>
        <dbReference type="ARBA" id="ARBA00023049"/>
    </source>
</evidence>
<feature type="transmembrane region" description="Helical" evidence="12">
    <location>
        <begin position="147"/>
        <end position="169"/>
    </location>
</feature>
<dbReference type="Pfam" id="PF17820">
    <property type="entry name" value="PDZ_6"/>
    <property type="match status" value="1"/>
</dbReference>
<evidence type="ECO:0000256" key="12">
    <source>
        <dbReference type="SAM" id="Phobius"/>
    </source>
</evidence>